<dbReference type="AlphaFoldDB" id="A0A9N9B699"/>
<gene>
    <name evidence="2" type="ORF">AGERDE_LOCUS6810</name>
</gene>
<dbReference type="PANTHER" id="PTHR14499">
    <property type="entry name" value="POTASSIUM CHANNEL TETRAMERIZATION DOMAIN-CONTAINING"/>
    <property type="match status" value="1"/>
</dbReference>
<dbReference type="Proteomes" id="UP000789831">
    <property type="component" value="Unassembled WGS sequence"/>
</dbReference>
<dbReference type="InterPro" id="IPR003131">
    <property type="entry name" value="T1-type_BTB"/>
</dbReference>
<dbReference type="InterPro" id="IPR011333">
    <property type="entry name" value="SKP1/BTB/POZ_sf"/>
</dbReference>
<dbReference type="GO" id="GO:0051260">
    <property type="term" value="P:protein homooligomerization"/>
    <property type="evidence" value="ECO:0007669"/>
    <property type="project" value="InterPro"/>
</dbReference>
<name>A0A9N9B699_9GLOM</name>
<sequence>MAAKLNDYVSKKYLNPIPFPFPPHGGPAFISTLIKYDSDQQRAPFLYHRLIKQIDLYQLAEAIQEYYSSFSNASINTATLYTLKKLCHKLINSTENTFFELNCQYDSVKNSTFGDWNIYQIPNANASLSKLQLCQLISYIKLFNNLKSLNIYVSDETNGDKLLSELGKNLPKILETLYINGDFEFSEESLEKFLLGAREVKFQSLGFPESVCISDGHLETILRAIHDSSLDISIKKLVIYCARFVTTDQAIKFQDQRIEYETLRSTLTAHPDTLLGTMFAERNKHLLRPKNGNEYFIDRNSRAFYYIMEYYRTGVMNWPNRNSEENKNDVSLQELNTELDYFQIKVKLEDRRAENIVLQLSKSLDSFVFYLEENFGQHMENMESDIWFRVSPDAEPKFWIKNSGWISSPFTSNKSLAFHLMKRFRDEIYQHLKTTFNRAKIETRSQNNDHIEFIFTPYYDLDAILNLTNLKYK</sequence>
<evidence type="ECO:0000259" key="1">
    <source>
        <dbReference type="Pfam" id="PF02214"/>
    </source>
</evidence>
<proteinExistence type="predicted"/>
<evidence type="ECO:0000313" key="3">
    <source>
        <dbReference type="Proteomes" id="UP000789831"/>
    </source>
</evidence>
<protein>
    <submittedName>
        <fullName evidence="2">5486_t:CDS:1</fullName>
    </submittedName>
</protein>
<comment type="caution">
    <text evidence="2">The sequence shown here is derived from an EMBL/GenBank/DDBJ whole genome shotgun (WGS) entry which is preliminary data.</text>
</comment>
<accession>A0A9N9B699</accession>
<dbReference type="SUPFAM" id="SSF54695">
    <property type="entry name" value="POZ domain"/>
    <property type="match status" value="1"/>
</dbReference>
<reference evidence="2" key="1">
    <citation type="submission" date="2021-06" db="EMBL/GenBank/DDBJ databases">
        <authorList>
            <person name="Kallberg Y."/>
            <person name="Tangrot J."/>
            <person name="Rosling A."/>
        </authorList>
    </citation>
    <scope>NUCLEOTIDE SEQUENCE</scope>
    <source>
        <strain evidence="2">MT106</strain>
    </source>
</reference>
<dbReference type="OrthoDB" id="2414723at2759"/>
<dbReference type="PANTHER" id="PTHR14499:SF136">
    <property type="entry name" value="GH08630P"/>
    <property type="match status" value="1"/>
</dbReference>
<organism evidence="2 3">
    <name type="scientific">Ambispora gerdemannii</name>
    <dbReference type="NCBI Taxonomy" id="144530"/>
    <lineage>
        <taxon>Eukaryota</taxon>
        <taxon>Fungi</taxon>
        <taxon>Fungi incertae sedis</taxon>
        <taxon>Mucoromycota</taxon>
        <taxon>Glomeromycotina</taxon>
        <taxon>Glomeromycetes</taxon>
        <taxon>Archaeosporales</taxon>
        <taxon>Ambisporaceae</taxon>
        <taxon>Ambispora</taxon>
    </lineage>
</organism>
<dbReference type="Gene3D" id="3.30.710.10">
    <property type="entry name" value="Potassium Channel Kv1.1, Chain A"/>
    <property type="match status" value="1"/>
</dbReference>
<evidence type="ECO:0000313" key="2">
    <source>
        <dbReference type="EMBL" id="CAG8553943.1"/>
    </source>
</evidence>
<keyword evidence="3" id="KW-1185">Reference proteome</keyword>
<dbReference type="Pfam" id="PF02214">
    <property type="entry name" value="BTB_2"/>
    <property type="match status" value="1"/>
</dbReference>
<dbReference type="EMBL" id="CAJVPL010001125">
    <property type="protein sequence ID" value="CAG8553943.1"/>
    <property type="molecule type" value="Genomic_DNA"/>
</dbReference>
<feature type="domain" description="Potassium channel tetramerisation-type BTB" evidence="1">
    <location>
        <begin position="259"/>
        <end position="347"/>
    </location>
</feature>